<gene>
    <name evidence="2" type="ORF">PFICI_13846</name>
</gene>
<dbReference type="InterPro" id="IPR000073">
    <property type="entry name" value="AB_hydrolase_1"/>
</dbReference>
<dbReference type="RefSeq" id="XP_007840618.1">
    <property type="nucleotide sequence ID" value="XM_007842427.1"/>
</dbReference>
<dbReference type="PANTHER" id="PTHR42886">
    <property type="entry name" value="RE40534P-RELATED"/>
    <property type="match status" value="1"/>
</dbReference>
<accession>W3WJ76</accession>
<dbReference type="SUPFAM" id="SSF53474">
    <property type="entry name" value="alpha/beta-Hydrolases"/>
    <property type="match status" value="1"/>
</dbReference>
<dbReference type="GO" id="GO:0042171">
    <property type="term" value="F:lysophosphatidic acid acyltransferase activity"/>
    <property type="evidence" value="ECO:0007669"/>
    <property type="project" value="TreeGrafter"/>
</dbReference>
<dbReference type="GO" id="GO:0055088">
    <property type="term" value="P:lipid homeostasis"/>
    <property type="evidence" value="ECO:0007669"/>
    <property type="project" value="TreeGrafter"/>
</dbReference>
<dbReference type="AlphaFoldDB" id="W3WJ76"/>
<dbReference type="InterPro" id="IPR029058">
    <property type="entry name" value="AB_hydrolase_fold"/>
</dbReference>
<keyword evidence="3" id="KW-1185">Reference proteome</keyword>
<dbReference type="STRING" id="1229662.W3WJ76"/>
<sequence length="320" mass="34937">MSSIEAVPLEGRHGPLELLRKLPFTEKSSNKPPLLFLHGAKCSAHDYMNFLPYFAAHGYPAYALSIRGHGASWSQSRLRKILFTTLFSWAHDTQSALNLIVAHHHNSPPPVLVGHSLGGGALQFMLSHGLLHIGRDNANGQIPGLILLGSVPLYGGGQEIIGNIKQVEAPSGYPHIWSDRGLVSTPKQVRQLFFTQEAEEEAIHEWIHMCRTELESAMAGLFICFPLGEAGKVLNALAGVGTPTKTRKVLCVAGVEDKLVPPAMVLRNSGLYAAAATHLELDKEACMVVTVNDCAHHLMMDLGWEHCAQVMLKWLEGDQL</sequence>
<dbReference type="Gene3D" id="3.40.50.1820">
    <property type="entry name" value="alpha/beta hydrolase"/>
    <property type="match status" value="1"/>
</dbReference>
<reference evidence="3" key="1">
    <citation type="journal article" date="2015" name="BMC Genomics">
        <title>Genomic and transcriptomic analysis of the endophytic fungus Pestalotiopsis fici reveals its lifestyle and high potential for synthesis of natural products.</title>
        <authorList>
            <person name="Wang X."/>
            <person name="Zhang X."/>
            <person name="Liu L."/>
            <person name="Xiang M."/>
            <person name="Wang W."/>
            <person name="Sun X."/>
            <person name="Che Y."/>
            <person name="Guo L."/>
            <person name="Liu G."/>
            <person name="Guo L."/>
            <person name="Wang C."/>
            <person name="Yin W.B."/>
            <person name="Stadler M."/>
            <person name="Zhang X."/>
            <person name="Liu X."/>
        </authorList>
    </citation>
    <scope>NUCLEOTIDE SEQUENCE [LARGE SCALE GENOMIC DNA]</scope>
    <source>
        <strain evidence="3">W106-1 / CGMCC3.15140</strain>
    </source>
</reference>
<dbReference type="Pfam" id="PF12697">
    <property type="entry name" value="Abhydrolase_6"/>
    <property type="match status" value="1"/>
</dbReference>
<dbReference type="HOGENOM" id="CLU_051715_1_0_1"/>
<organism evidence="2 3">
    <name type="scientific">Pestalotiopsis fici (strain W106-1 / CGMCC3.15140)</name>
    <dbReference type="NCBI Taxonomy" id="1229662"/>
    <lineage>
        <taxon>Eukaryota</taxon>
        <taxon>Fungi</taxon>
        <taxon>Dikarya</taxon>
        <taxon>Ascomycota</taxon>
        <taxon>Pezizomycotina</taxon>
        <taxon>Sordariomycetes</taxon>
        <taxon>Xylariomycetidae</taxon>
        <taxon>Amphisphaeriales</taxon>
        <taxon>Sporocadaceae</taxon>
        <taxon>Pestalotiopsis</taxon>
    </lineage>
</organism>
<feature type="domain" description="AB hydrolase-1" evidence="1">
    <location>
        <begin position="34"/>
        <end position="300"/>
    </location>
</feature>
<evidence type="ECO:0000313" key="3">
    <source>
        <dbReference type="Proteomes" id="UP000030651"/>
    </source>
</evidence>
<dbReference type="GeneID" id="19278859"/>
<dbReference type="EMBL" id="KI912120">
    <property type="protein sequence ID" value="ETS73980.1"/>
    <property type="molecule type" value="Genomic_DNA"/>
</dbReference>
<protein>
    <recommendedName>
        <fullName evidence="1">AB hydrolase-1 domain-containing protein</fullName>
    </recommendedName>
</protein>
<dbReference type="InParanoid" id="W3WJ76"/>
<dbReference type="GO" id="GO:0006654">
    <property type="term" value="P:phosphatidic acid biosynthetic process"/>
    <property type="evidence" value="ECO:0007669"/>
    <property type="project" value="TreeGrafter"/>
</dbReference>
<evidence type="ECO:0000259" key="1">
    <source>
        <dbReference type="Pfam" id="PF12697"/>
    </source>
</evidence>
<name>W3WJ76_PESFW</name>
<dbReference type="eggNOG" id="ENOG502QTPE">
    <property type="taxonomic scope" value="Eukaryota"/>
</dbReference>
<proteinExistence type="predicted"/>
<dbReference type="GO" id="GO:0052689">
    <property type="term" value="F:carboxylic ester hydrolase activity"/>
    <property type="evidence" value="ECO:0007669"/>
    <property type="project" value="TreeGrafter"/>
</dbReference>
<dbReference type="PANTHER" id="PTHR42886:SF42">
    <property type="entry name" value="ALPHA_BETA-HYDROLASES SUPERFAMILY PROTEIN"/>
    <property type="match status" value="1"/>
</dbReference>
<dbReference type="KEGG" id="pfy:PFICI_13846"/>
<dbReference type="Proteomes" id="UP000030651">
    <property type="component" value="Unassembled WGS sequence"/>
</dbReference>
<dbReference type="OrthoDB" id="8119704at2759"/>
<evidence type="ECO:0000313" key="2">
    <source>
        <dbReference type="EMBL" id="ETS73980.1"/>
    </source>
</evidence>